<keyword evidence="3 7" id="KW-0732">Signal</keyword>
<reference evidence="10" key="2">
    <citation type="submission" date="2025-09" db="UniProtKB">
        <authorList>
            <consortium name="Ensembl"/>
        </authorList>
    </citation>
    <scope>IDENTIFICATION</scope>
</reference>
<organism evidence="10 11">
    <name type="scientific">Leptobrachium leishanense</name>
    <name type="common">Leishan spiny toad</name>
    <dbReference type="NCBI Taxonomy" id="445787"/>
    <lineage>
        <taxon>Eukaryota</taxon>
        <taxon>Metazoa</taxon>
        <taxon>Chordata</taxon>
        <taxon>Craniata</taxon>
        <taxon>Vertebrata</taxon>
        <taxon>Euteleostomi</taxon>
        <taxon>Amphibia</taxon>
        <taxon>Batrachia</taxon>
        <taxon>Anura</taxon>
        <taxon>Pelobatoidea</taxon>
        <taxon>Megophryidae</taxon>
        <taxon>Leptobrachium</taxon>
    </lineage>
</organism>
<dbReference type="GO" id="GO:1904491">
    <property type="term" value="P:protein localization to ciliary transition zone"/>
    <property type="evidence" value="ECO:0007669"/>
    <property type="project" value="TreeGrafter"/>
</dbReference>
<feature type="chain" id="PRO_5034064461" evidence="7">
    <location>
        <begin position="21"/>
        <end position="681"/>
    </location>
</feature>
<evidence type="ECO:0000256" key="1">
    <source>
        <dbReference type="ARBA" id="ARBA00007633"/>
    </source>
</evidence>
<evidence type="ECO:0000259" key="8">
    <source>
        <dbReference type="Pfam" id="PF07773"/>
    </source>
</evidence>
<sequence>MFFFWARFFFWIGSITVIAATGNQSTAGLFPSRIFLSGPTATSFLIGNSSSVQLFLAVIENASMVPAADCNGNNRPGNWISHMELLSNTDVTKVTVTLNMTLSCGVGETPCLVETIQVSVCENNVSLATLLIQAEIYSNTTFTGNVSDNATVIPNQAYQPLGLCPCNLTAGACDAGCCCDLECTFNLKELFNGFCYPGVFGGNVNPPFDQLCSVQKMNWTPDWFPFLCIQSPIDNSPFLGYFFQGSTVSVTQPSTFSVNPVKVDSSSAYRQGDTILISQYQEYLTIPQHSTNGACESNAPVAYLQNFVSTCVTHLRTCADVLTVNFSVTVNGGNGGSITIKVQQMENISVDNFVTFSDVPVTATTCQGIVLSANYTFIWEANTLRSINVSIITADLNLTHEAQLIQQFRATFLTSINTSDVLSGNPGYQVGKPVIAANGSLPLNKATLSLWRPVGDGLCSSASHTPVLYGQNSFSGCLLQVDNQDCDQLRENVKALLKSLVPATYIAMRGNSNSSDLTEWVSIIFEESDSTCSGDCPAQNVTCLKVPVNLNIQILTAVTGAVEGVPQEEIIGAKISFSTVNVDCLTSCTLSLPVSSAVQFITVPAQPTLRTSSFQINYTEYDCEKNAVCWQQLAYPLSRYYTEEPHHLTLAKGIILVFFFIVASVLGGPWNRIRKAWNTKL</sequence>
<dbReference type="OrthoDB" id="9282501at2759"/>
<dbReference type="Pfam" id="PF07773">
    <property type="entry name" value="TCTN_DUF1619"/>
    <property type="match status" value="2"/>
</dbReference>
<keyword evidence="4" id="KW-0970">Cilium biogenesis/degradation</keyword>
<dbReference type="InterPro" id="IPR057724">
    <property type="entry name" value="TCTN1-3_N"/>
</dbReference>
<comment type="similarity">
    <text evidence="1">Belongs to the tectonic family.</text>
</comment>
<accession>A0A8C5M750</accession>
<protein>
    <submittedName>
        <fullName evidence="10">Tectonic family member 2</fullName>
    </submittedName>
</protein>
<feature type="signal peptide" evidence="7">
    <location>
        <begin position="1"/>
        <end position="20"/>
    </location>
</feature>
<proteinExistence type="inferred from homology"/>
<gene>
    <name evidence="10" type="primary">TCTN2</name>
</gene>
<dbReference type="GO" id="GO:0060271">
    <property type="term" value="P:cilium assembly"/>
    <property type="evidence" value="ECO:0007669"/>
    <property type="project" value="TreeGrafter"/>
</dbReference>
<keyword evidence="5" id="KW-0325">Glycoprotein</keyword>
<dbReference type="GO" id="GO:0036038">
    <property type="term" value="C:MKS complex"/>
    <property type="evidence" value="ECO:0007669"/>
    <property type="project" value="TreeGrafter"/>
</dbReference>
<feature type="domain" description="Tectonic-1-3" evidence="8">
    <location>
        <begin position="424"/>
        <end position="603"/>
    </location>
</feature>
<dbReference type="Ensembl" id="ENSLLET00000009212.1">
    <property type="protein sequence ID" value="ENSLLEP00000008861.1"/>
    <property type="gene ID" value="ENSLLEG00000005654.1"/>
</dbReference>
<evidence type="ECO:0000256" key="5">
    <source>
        <dbReference type="ARBA" id="ARBA00023180"/>
    </source>
</evidence>
<evidence type="ECO:0000313" key="10">
    <source>
        <dbReference type="Ensembl" id="ENSLLEP00000008861.1"/>
    </source>
</evidence>
<dbReference type="Pfam" id="PF25752">
    <property type="entry name" value="DUF1619_N"/>
    <property type="match status" value="1"/>
</dbReference>
<dbReference type="PANTHER" id="PTHR14611">
    <property type="entry name" value="TECTONIC FAMILY MEMBER"/>
    <property type="match status" value="1"/>
</dbReference>
<comment type="subunit">
    <text evidence="2">Part of the tectonic-like complex (also named B9 complex).</text>
</comment>
<dbReference type="PANTHER" id="PTHR14611:SF6">
    <property type="entry name" value="TECTONIC-2"/>
    <property type="match status" value="1"/>
</dbReference>
<evidence type="ECO:0000256" key="2">
    <source>
        <dbReference type="ARBA" id="ARBA00011495"/>
    </source>
</evidence>
<feature type="domain" description="Tectonic-1-3 N-terminal" evidence="9">
    <location>
        <begin position="139"/>
        <end position="247"/>
    </location>
</feature>
<dbReference type="InterPro" id="IPR011677">
    <property type="entry name" value="TCTN1-3_dom"/>
</dbReference>
<dbReference type="GeneTree" id="ENSGT00570000079101"/>
<evidence type="ECO:0000256" key="6">
    <source>
        <dbReference type="SAM" id="Phobius"/>
    </source>
</evidence>
<feature type="domain" description="Tectonic-1-3" evidence="8">
    <location>
        <begin position="266"/>
        <end position="414"/>
    </location>
</feature>
<evidence type="ECO:0000256" key="3">
    <source>
        <dbReference type="ARBA" id="ARBA00022729"/>
    </source>
</evidence>
<evidence type="ECO:0000256" key="7">
    <source>
        <dbReference type="SAM" id="SignalP"/>
    </source>
</evidence>
<dbReference type="Proteomes" id="UP000694569">
    <property type="component" value="Unplaced"/>
</dbReference>
<evidence type="ECO:0000313" key="11">
    <source>
        <dbReference type="Proteomes" id="UP000694569"/>
    </source>
</evidence>
<reference evidence="10" key="1">
    <citation type="submission" date="2025-08" db="UniProtKB">
        <authorList>
            <consortium name="Ensembl"/>
        </authorList>
    </citation>
    <scope>IDENTIFICATION</scope>
</reference>
<dbReference type="GO" id="GO:0007224">
    <property type="term" value="P:smoothened signaling pathway"/>
    <property type="evidence" value="ECO:0007669"/>
    <property type="project" value="TreeGrafter"/>
</dbReference>
<keyword evidence="6" id="KW-0472">Membrane</keyword>
<keyword evidence="6" id="KW-1133">Transmembrane helix</keyword>
<feature type="transmembrane region" description="Helical" evidence="6">
    <location>
        <begin position="650"/>
        <end position="670"/>
    </location>
</feature>
<keyword evidence="6" id="KW-0812">Transmembrane</keyword>
<dbReference type="AlphaFoldDB" id="A0A8C5M750"/>
<evidence type="ECO:0000256" key="4">
    <source>
        <dbReference type="ARBA" id="ARBA00022794"/>
    </source>
</evidence>
<dbReference type="InterPro" id="IPR040354">
    <property type="entry name" value="TCTN1-3"/>
</dbReference>
<name>A0A8C5M750_9ANUR</name>
<keyword evidence="11" id="KW-1185">Reference proteome</keyword>
<evidence type="ECO:0000259" key="9">
    <source>
        <dbReference type="Pfam" id="PF25752"/>
    </source>
</evidence>